<dbReference type="AlphaFoldDB" id="A0AAQ4EFU3"/>
<evidence type="ECO:0000313" key="3">
    <source>
        <dbReference type="Proteomes" id="UP001321473"/>
    </source>
</evidence>
<feature type="chain" id="PRO_5043044319" description="Secreted protein" evidence="1">
    <location>
        <begin position="20"/>
        <end position="63"/>
    </location>
</feature>
<evidence type="ECO:0008006" key="4">
    <source>
        <dbReference type="Google" id="ProtNLM"/>
    </source>
</evidence>
<keyword evidence="1" id="KW-0732">Signal</keyword>
<sequence length="63" mass="6986">MLALMCIAALLLCAGDVEANPGPKLDDVLTLLYKFQNENEEDFSSTKTALDEIKKAIEDLKDR</sequence>
<feature type="signal peptide" evidence="1">
    <location>
        <begin position="1"/>
        <end position="19"/>
    </location>
</feature>
<proteinExistence type="predicted"/>
<name>A0AAQ4EFU3_AMBAM</name>
<accession>A0AAQ4EFU3</accession>
<dbReference type="Proteomes" id="UP001321473">
    <property type="component" value="Unassembled WGS sequence"/>
</dbReference>
<comment type="caution">
    <text evidence="2">The sequence shown here is derived from an EMBL/GenBank/DDBJ whole genome shotgun (WGS) entry which is preliminary data.</text>
</comment>
<protein>
    <recommendedName>
        <fullName evidence="4">Secreted protein</fullName>
    </recommendedName>
</protein>
<feature type="non-terminal residue" evidence="2">
    <location>
        <position position="63"/>
    </location>
</feature>
<evidence type="ECO:0000256" key="1">
    <source>
        <dbReference type="SAM" id="SignalP"/>
    </source>
</evidence>
<organism evidence="2 3">
    <name type="scientific">Amblyomma americanum</name>
    <name type="common">Lone star tick</name>
    <dbReference type="NCBI Taxonomy" id="6943"/>
    <lineage>
        <taxon>Eukaryota</taxon>
        <taxon>Metazoa</taxon>
        <taxon>Ecdysozoa</taxon>
        <taxon>Arthropoda</taxon>
        <taxon>Chelicerata</taxon>
        <taxon>Arachnida</taxon>
        <taxon>Acari</taxon>
        <taxon>Parasitiformes</taxon>
        <taxon>Ixodida</taxon>
        <taxon>Ixodoidea</taxon>
        <taxon>Ixodidae</taxon>
        <taxon>Amblyomminae</taxon>
        <taxon>Amblyomma</taxon>
    </lineage>
</organism>
<dbReference type="EMBL" id="JARKHS020016734">
    <property type="protein sequence ID" value="KAK8773534.1"/>
    <property type="molecule type" value="Genomic_DNA"/>
</dbReference>
<gene>
    <name evidence="2" type="ORF">V5799_011931</name>
</gene>
<evidence type="ECO:0000313" key="2">
    <source>
        <dbReference type="EMBL" id="KAK8773534.1"/>
    </source>
</evidence>
<reference evidence="2 3" key="1">
    <citation type="journal article" date="2023" name="Arcadia Sci">
        <title>De novo assembly of a long-read Amblyomma americanum tick genome.</title>
        <authorList>
            <person name="Chou S."/>
            <person name="Poskanzer K.E."/>
            <person name="Rollins M."/>
            <person name="Thuy-Boun P.S."/>
        </authorList>
    </citation>
    <scope>NUCLEOTIDE SEQUENCE [LARGE SCALE GENOMIC DNA]</scope>
    <source>
        <strain evidence="2">F_SG_1</strain>
        <tissue evidence="2">Salivary glands</tissue>
    </source>
</reference>
<keyword evidence="3" id="KW-1185">Reference proteome</keyword>